<keyword evidence="2" id="KW-1185">Reference proteome</keyword>
<name>A0A6I6DG15_9FIRM</name>
<evidence type="ECO:0000313" key="1">
    <source>
        <dbReference type="EMBL" id="QGT99494.1"/>
    </source>
</evidence>
<dbReference type="AlphaFoldDB" id="A0A6I6DG15"/>
<gene>
    <name evidence="1" type="ORF">SYNTR_0901</name>
</gene>
<organism evidence="1 2">
    <name type="scientific">Candidatus Syntrophocurvum alkaliphilum</name>
    <dbReference type="NCBI Taxonomy" id="2293317"/>
    <lineage>
        <taxon>Bacteria</taxon>
        <taxon>Bacillati</taxon>
        <taxon>Bacillota</taxon>
        <taxon>Clostridia</taxon>
        <taxon>Eubacteriales</taxon>
        <taxon>Syntrophomonadaceae</taxon>
        <taxon>Candidatus Syntrophocurvum</taxon>
    </lineage>
</organism>
<dbReference type="RefSeq" id="WP_156203384.1">
    <property type="nucleotide sequence ID" value="NZ_CP046457.1"/>
</dbReference>
<proteinExistence type="predicted"/>
<sequence length="440" mass="49754">MMELEITGKEDLLIAKTQVLVKKDETNLTALDMYENYCGELGINENISKGSFNADDSSWFIETLSSIKGEIEFSTGFNYSSEAGLGFYNTTPSNISRRSIASSIPNVSRMYTTFNLPLIFFTFRPPSQDLRSENTKWNENEKGFCIYAEHRRYNSSTDKFALAIQVTEKEVKFFFQKINGTSHQLYLNVFEGNDSTNTTLYNQYHLANLFSDSERTEVIINLGKEYKTYGMFTYNKDVSNVEQVLSSEISWMQETPEGTQVIVSTAVIDKGNTPESEDWIYQPFGSTQILSVEEGANLSNKNLFIKVELETSNPKISPSINQMDFKIMTSNDMKYMQLITDSLERFHNVEGELAIKYDASKGNLRGAGGSVESFEVSFTPEDLNPTPNPYVSENLKILATVKIHFAKVNLHYLSPLDQGIITARVLNVNLDLIHADIINP</sequence>
<protein>
    <submittedName>
        <fullName evidence="1">Uncharacterized protein</fullName>
    </submittedName>
</protein>
<evidence type="ECO:0000313" key="2">
    <source>
        <dbReference type="Proteomes" id="UP000426444"/>
    </source>
</evidence>
<dbReference type="EMBL" id="CP046457">
    <property type="protein sequence ID" value="QGT99494.1"/>
    <property type="molecule type" value="Genomic_DNA"/>
</dbReference>
<dbReference type="KEGG" id="salq:SYNTR_0901"/>
<dbReference type="Proteomes" id="UP000426444">
    <property type="component" value="Chromosome"/>
</dbReference>
<accession>A0A6I6DG15</accession>
<reference evidence="2" key="1">
    <citation type="journal article" date="2019" name="Microbiology">
        <title>Complete Genome Sequence of an Uncultured Bacterium of the Candidate Phylum Bipolaricaulota.</title>
        <authorList>
            <person name="Kadnikov V.V."/>
            <person name="Mardanov A.V."/>
            <person name="Beletsky A.V."/>
            <person name="Frank Y.A."/>
            <person name="Karnachuk O.V."/>
            <person name="Ravin N.V."/>
        </authorList>
    </citation>
    <scope>NUCLEOTIDE SEQUENCE [LARGE SCALE GENOMIC DNA]</scope>
</reference>